<protein>
    <submittedName>
        <fullName evidence="1">Uncharacterized protein</fullName>
    </submittedName>
</protein>
<proteinExistence type="predicted"/>
<reference evidence="1" key="1">
    <citation type="submission" date="2014-09" db="EMBL/GenBank/DDBJ databases">
        <authorList>
            <person name="Magalhaes I.L.F."/>
            <person name="Oliveira U."/>
            <person name="Santos F.R."/>
            <person name="Vidigal T.H.D.A."/>
            <person name="Brescovit A.D."/>
            <person name="Santos A.J."/>
        </authorList>
    </citation>
    <scope>NUCLEOTIDE SEQUENCE</scope>
    <source>
        <tissue evidence="1">Shoot tissue taken approximately 20 cm above the soil surface</tissue>
    </source>
</reference>
<reference evidence="1" key="2">
    <citation type="journal article" date="2015" name="Data Brief">
        <title>Shoot transcriptome of the giant reed, Arundo donax.</title>
        <authorList>
            <person name="Barrero R.A."/>
            <person name="Guerrero F.D."/>
            <person name="Moolhuijzen P."/>
            <person name="Goolsby J.A."/>
            <person name="Tidwell J."/>
            <person name="Bellgard S.E."/>
            <person name="Bellgard M.I."/>
        </authorList>
    </citation>
    <scope>NUCLEOTIDE SEQUENCE</scope>
    <source>
        <tissue evidence="1">Shoot tissue taken approximately 20 cm above the soil surface</tissue>
    </source>
</reference>
<evidence type="ECO:0000313" key="1">
    <source>
        <dbReference type="EMBL" id="JAD58174.1"/>
    </source>
</evidence>
<organism evidence="1">
    <name type="scientific">Arundo donax</name>
    <name type="common">Giant reed</name>
    <name type="synonym">Donax arundinaceus</name>
    <dbReference type="NCBI Taxonomy" id="35708"/>
    <lineage>
        <taxon>Eukaryota</taxon>
        <taxon>Viridiplantae</taxon>
        <taxon>Streptophyta</taxon>
        <taxon>Embryophyta</taxon>
        <taxon>Tracheophyta</taxon>
        <taxon>Spermatophyta</taxon>
        <taxon>Magnoliopsida</taxon>
        <taxon>Liliopsida</taxon>
        <taxon>Poales</taxon>
        <taxon>Poaceae</taxon>
        <taxon>PACMAD clade</taxon>
        <taxon>Arundinoideae</taxon>
        <taxon>Arundineae</taxon>
        <taxon>Arundo</taxon>
    </lineage>
</organism>
<dbReference type="EMBL" id="GBRH01239721">
    <property type="protein sequence ID" value="JAD58174.1"/>
    <property type="molecule type" value="Transcribed_RNA"/>
</dbReference>
<name>A0A0A9B2H4_ARUDO</name>
<dbReference type="AlphaFoldDB" id="A0A0A9B2H4"/>
<accession>A0A0A9B2H4</accession>
<sequence length="35" mass="3829">MVEGCVTNWVFFCKFGTEWQAPLCKNATACLACVG</sequence>